<dbReference type="SUPFAM" id="SSF103473">
    <property type="entry name" value="MFS general substrate transporter"/>
    <property type="match status" value="1"/>
</dbReference>
<dbReference type="Gene3D" id="1.20.1250.20">
    <property type="entry name" value="MFS general substrate transporter like domains"/>
    <property type="match status" value="2"/>
</dbReference>
<keyword evidence="1" id="KW-0812">Transmembrane</keyword>
<proteinExistence type="predicted"/>
<dbReference type="InterPro" id="IPR011701">
    <property type="entry name" value="MFS"/>
</dbReference>
<keyword evidence="1" id="KW-1133">Transmembrane helix</keyword>
<feature type="transmembrane region" description="Helical" evidence="1">
    <location>
        <begin position="364"/>
        <end position="384"/>
    </location>
</feature>
<protein>
    <recommendedName>
        <fullName evidence="2">Major facilitator superfamily (MFS) profile domain-containing protein</fullName>
    </recommendedName>
</protein>
<dbReference type="GO" id="GO:0022857">
    <property type="term" value="F:transmembrane transporter activity"/>
    <property type="evidence" value="ECO:0007669"/>
    <property type="project" value="InterPro"/>
</dbReference>
<sequence length="435" mass="46832">MAPDPTRENIRKQKGIYYGWLIVATSFFISFLTVGTRNGFGVFVIPMSKDFGWDRGAISLPASIGFYVAGICQPFAGRLFDRIGGRRMMLIGLLGIAISTLSLSFTFNILFIIIMFGIVGAIASSGGSLNIAVALTSKWFRKKRSTAIGIIAAGPPMGAMILIPLSQQLIDLIGWERTWVVLGLLILLLAVPLTYLIIREKPEDLGLIVDGQECIATTPDSSPSNMPLATDDWKQALRSPLIWQLSGAYFVCGFTTGIISTHFVPYAIEKGYTPSLAATIFGVMSGLNVIGVLTAGKLGDRFQRKNLLAIIYALRGVGYALLLISPGLIGLWGFAILAGFSWIATVPPTTALTADVYGLKNIGILSGVIFMLHQFGGGLSIQMAGELRDLTGSYDVPFLIAAVLLAIASVVSFSIREKKYSSRYLIDSKPILQSG</sequence>
<feature type="transmembrane region" description="Helical" evidence="1">
    <location>
        <begin position="147"/>
        <end position="166"/>
    </location>
</feature>
<feature type="transmembrane region" description="Helical" evidence="1">
    <location>
        <begin position="111"/>
        <end position="135"/>
    </location>
</feature>
<accession>A0A381YSQ5</accession>
<dbReference type="PROSITE" id="PS50850">
    <property type="entry name" value="MFS"/>
    <property type="match status" value="1"/>
</dbReference>
<evidence type="ECO:0000256" key="1">
    <source>
        <dbReference type="SAM" id="Phobius"/>
    </source>
</evidence>
<name>A0A381YSQ5_9ZZZZ</name>
<feature type="transmembrane region" description="Helical" evidence="1">
    <location>
        <begin position="396"/>
        <end position="415"/>
    </location>
</feature>
<feature type="transmembrane region" description="Helical" evidence="1">
    <location>
        <begin position="16"/>
        <end position="36"/>
    </location>
</feature>
<keyword evidence="1" id="KW-0472">Membrane</keyword>
<dbReference type="InterPro" id="IPR050327">
    <property type="entry name" value="Proton-linked_MCT"/>
</dbReference>
<feature type="transmembrane region" description="Helical" evidence="1">
    <location>
        <begin position="56"/>
        <end position="76"/>
    </location>
</feature>
<reference evidence="3" key="1">
    <citation type="submission" date="2018-05" db="EMBL/GenBank/DDBJ databases">
        <authorList>
            <person name="Lanie J.A."/>
            <person name="Ng W.-L."/>
            <person name="Kazmierczak K.M."/>
            <person name="Andrzejewski T.M."/>
            <person name="Davidsen T.M."/>
            <person name="Wayne K.J."/>
            <person name="Tettelin H."/>
            <person name="Glass J.I."/>
            <person name="Rusch D."/>
            <person name="Podicherti R."/>
            <person name="Tsui H.-C.T."/>
            <person name="Winkler M.E."/>
        </authorList>
    </citation>
    <scope>NUCLEOTIDE SEQUENCE</scope>
</reference>
<dbReference type="AlphaFoldDB" id="A0A381YSQ5"/>
<dbReference type="EMBL" id="UINC01018887">
    <property type="protein sequence ID" value="SVA79661.1"/>
    <property type="molecule type" value="Genomic_DNA"/>
</dbReference>
<feature type="transmembrane region" description="Helical" evidence="1">
    <location>
        <begin position="331"/>
        <end position="352"/>
    </location>
</feature>
<feature type="transmembrane region" description="Helical" evidence="1">
    <location>
        <begin position="241"/>
        <end position="264"/>
    </location>
</feature>
<dbReference type="PANTHER" id="PTHR11360:SF284">
    <property type="entry name" value="EG:103B4.3 PROTEIN-RELATED"/>
    <property type="match status" value="1"/>
</dbReference>
<dbReference type="InterPro" id="IPR036259">
    <property type="entry name" value="MFS_trans_sf"/>
</dbReference>
<feature type="transmembrane region" description="Helical" evidence="1">
    <location>
        <begin position="307"/>
        <end position="325"/>
    </location>
</feature>
<feature type="transmembrane region" description="Helical" evidence="1">
    <location>
        <begin position="88"/>
        <end position="105"/>
    </location>
</feature>
<feature type="transmembrane region" description="Helical" evidence="1">
    <location>
        <begin position="178"/>
        <end position="198"/>
    </location>
</feature>
<dbReference type="PANTHER" id="PTHR11360">
    <property type="entry name" value="MONOCARBOXYLATE TRANSPORTER"/>
    <property type="match status" value="1"/>
</dbReference>
<feature type="domain" description="Major facilitator superfamily (MFS) profile" evidence="2">
    <location>
        <begin position="19"/>
        <end position="420"/>
    </location>
</feature>
<dbReference type="InterPro" id="IPR020846">
    <property type="entry name" value="MFS_dom"/>
</dbReference>
<evidence type="ECO:0000313" key="3">
    <source>
        <dbReference type="EMBL" id="SVA79661.1"/>
    </source>
</evidence>
<gene>
    <name evidence="3" type="ORF">METZ01_LOCUS132515</name>
</gene>
<feature type="transmembrane region" description="Helical" evidence="1">
    <location>
        <begin position="276"/>
        <end position="295"/>
    </location>
</feature>
<dbReference type="Pfam" id="PF07690">
    <property type="entry name" value="MFS_1"/>
    <property type="match status" value="1"/>
</dbReference>
<dbReference type="CDD" id="cd17355">
    <property type="entry name" value="MFS_YcxA_like"/>
    <property type="match status" value="1"/>
</dbReference>
<organism evidence="3">
    <name type="scientific">marine metagenome</name>
    <dbReference type="NCBI Taxonomy" id="408172"/>
    <lineage>
        <taxon>unclassified sequences</taxon>
        <taxon>metagenomes</taxon>
        <taxon>ecological metagenomes</taxon>
    </lineage>
</organism>
<evidence type="ECO:0000259" key="2">
    <source>
        <dbReference type="PROSITE" id="PS50850"/>
    </source>
</evidence>